<dbReference type="InterPro" id="IPR049809">
    <property type="entry name" value="YehF/YfeS-like_WGR"/>
</dbReference>
<accession>A0A369IC68</accession>
<feature type="domain" description="WGR" evidence="1">
    <location>
        <begin position="1"/>
        <end position="80"/>
    </location>
</feature>
<evidence type="ECO:0000313" key="3">
    <source>
        <dbReference type="Proteomes" id="UP000253141"/>
    </source>
</evidence>
<dbReference type="InterPro" id="IPR008893">
    <property type="entry name" value="WGR_domain"/>
</dbReference>
<sequence length="251" mass="29681">MTERYFIKQDAESNKFWEIQFWNNGFRTFWGKIDTIGRFKLEEFESKNACQKEIQKLINDKTKKGYIEKATSSRFLEATVLAEIQEFEEQNEIKAHPLAKKLLNETFIWSCIEETGPFGSDDGNDTFWNYRDWSQENPRGKSIEFMSNLLTEWYGKDFTKLNLEEIEQSRIHEILSKDPIQIPIHIDTTIISTAFSQLVLKGKIDTDTLYLTEIALKRQLMPVCLSHFREDYRETRIIQLKKLLSIIESLK</sequence>
<dbReference type="InterPro" id="IPR036930">
    <property type="entry name" value="WGR_dom_sf"/>
</dbReference>
<keyword evidence="3" id="KW-1185">Reference proteome</keyword>
<organism evidence="2 3">
    <name type="scientific">Runella aurantiaca</name>
    <dbReference type="NCBI Taxonomy" id="2282308"/>
    <lineage>
        <taxon>Bacteria</taxon>
        <taxon>Pseudomonadati</taxon>
        <taxon>Bacteroidota</taxon>
        <taxon>Cytophagia</taxon>
        <taxon>Cytophagales</taxon>
        <taxon>Spirosomataceae</taxon>
        <taxon>Runella</taxon>
    </lineage>
</organism>
<dbReference type="OrthoDB" id="665121at2"/>
<reference evidence="2 3" key="1">
    <citation type="submission" date="2018-07" db="EMBL/GenBank/DDBJ databases">
        <title>Genome analysis of Runella aurantiaca.</title>
        <authorList>
            <person name="Yang X."/>
        </authorList>
    </citation>
    <scope>NUCLEOTIDE SEQUENCE [LARGE SCALE GENOMIC DNA]</scope>
    <source>
        <strain evidence="2 3">YX9</strain>
    </source>
</reference>
<dbReference type="Gene3D" id="2.20.140.10">
    <property type="entry name" value="WGR domain"/>
    <property type="match status" value="1"/>
</dbReference>
<dbReference type="EMBL" id="QPIW01000002">
    <property type="protein sequence ID" value="RDB07359.1"/>
    <property type="molecule type" value="Genomic_DNA"/>
</dbReference>
<evidence type="ECO:0000259" key="1">
    <source>
        <dbReference type="PROSITE" id="PS51977"/>
    </source>
</evidence>
<dbReference type="Pfam" id="PF05406">
    <property type="entry name" value="WGR"/>
    <property type="match status" value="1"/>
</dbReference>
<dbReference type="SUPFAM" id="SSF142921">
    <property type="entry name" value="WGR domain-like"/>
    <property type="match status" value="1"/>
</dbReference>
<evidence type="ECO:0000313" key="2">
    <source>
        <dbReference type="EMBL" id="RDB07359.1"/>
    </source>
</evidence>
<name>A0A369IC68_9BACT</name>
<dbReference type="AlphaFoldDB" id="A0A369IC68"/>
<gene>
    <name evidence="2" type="ORF">DVG78_04970</name>
</gene>
<proteinExistence type="predicted"/>
<protein>
    <submittedName>
        <fullName evidence="2">WGR domain-containing protein</fullName>
    </submittedName>
</protein>
<dbReference type="CDD" id="cd07996">
    <property type="entry name" value="WGR_MMR_like"/>
    <property type="match status" value="1"/>
</dbReference>
<dbReference type="Proteomes" id="UP000253141">
    <property type="component" value="Unassembled WGS sequence"/>
</dbReference>
<dbReference type="SMART" id="SM00773">
    <property type="entry name" value="WGR"/>
    <property type="match status" value="1"/>
</dbReference>
<comment type="caution">
    <text evidence="2">The sequence shown here is derived from an EMBL/GenBank/DDBJ whole genome shotgun (WGS) entry which is preliminary data.</text>
</comment>
<dbReference type="RefSeq" id="WP_114459931.1">
    <property type="nucleotide sequence ID" value="NZ_QPIW01000002.1"/>
</dbReference>
<dbReference type="PROSITE" id="PS51977">
    <property type="entry name" value="WGR"/>
    <property type="match status" value="1"/>
</dbReference>